<evidence type="ECO:0000313" key="2">
    <source>
        <dbReference type="Proteomes" id="UP000233425"/>
    </source>
</evidence>
<dbReference type="Pfam" id="PF13165">
    <property type="entry name" value="SCIFF"/>
    <property type="match status" value="1"/>
</dbReference>
<organism evidence="1 2">
    <name type="scientific">Ruminococcus bromii</name>
    <dbReference type="NCBI Taxonomy" id="40518"/>
    <lineage>
        <taxon>Bacteria</taxon>
        <taxon>Bacillati</taxon>
        <taxon>Bacillota</taxon>
        <taxon>Clostridia</taxon>
        <taxon>Eubacteriales</taxon>
        <taxon>Oscillospiraceae</taxon>
        <taxon>Ruminococcus</taxon>
    </lineage>
</organism>
<dbReference type="InterPro" id="IPR023975">
    <property type="entry name" value="Six-Cys_pep_SCIFF"/>
</dbReference>
<name>A0A2N0USU4_9FIRM</name>
<evidence type="ECO:0000313" key="1">
    <source>
        <dbReference type="EMBL" id="PKD32427.1"/>
    </source>
</evidence>
<accession>A0A2N0USU4</accession>
<dbReference type="AlphaFoldDB" id="A0A2N0USU4"/>
<proteinExistence type="predicted"/>
<keyword evidence="2" id="KW-1185">Reference proteome</keyword>
<protein>
    <submittedName>
        <fullName evidence="1">Six-cysteine peptide SCIFF</fullName>
    </submittedName>
</protein>
<dbReference type="NCBIfam" id="TIGR03973">
    <property type="entry name" value="six_Cys_in_45"/>
    <property type="match status" value="1"/>
</dbReference>
<dbReference type="Proteomes" id="UP000233425">
    <property type="component" value="Unassembled WGS sequence"/>
</dbReference>
<dbReference type="GeneID" id="93769018"/>
<gene>
    <name evidence="1" type="ORF">RBATCC27255_00376</name>
</gene>
<reference evidence="1" key="1">
    <citation type="journal article" date="2018" name="Environ. Microbiol.">
        <title>Sporulation capability and amylosome conservation among diverse human colonic and rumen isolates of the keystone starch-degrader Ruminococcus bromii.</title>
        <authorList>
            <person name="Mukhopadhya I."/>
            <person name="Morais S."/>
            <person name="Laverde-Gomez J."/>
            <person name="Sheridan P.O."/>
            <person name="Walker A.W."/>
            <person name="Kelly W."/>
            <person name="Klieve A.V."/>
            <person name="Ouwerkerk D."/>
            <person name="Duncan S.H."/>
            <person name="Louis P."/>
            <person name="Koropatkin N."/>
            <person name="Cockburn D."/>
            <person name="Kibler R."/>
            <person name="Cooper P.J."/>
            <person name="Sandoval C."/>
            <person name="Crost E."/>
            <person name="Juge N."/>
            <person name="Bayer E.A."/>
            <person name="Flint H.J."/>
        </authorList>
    </citation>
    <scope>NUCLEOTIDE SEQUENCE [LARGE SCALE GENOMIC DNA]</scope>
    <source>
        <strain evidence="1">ATCC 27255</strain>
    </source>
</reference>
<sequence length="50" mass="5447">MKRIKTIETRDLKKSVKTGGCGECQTSCQSACKTSCGVANQQCEKCMSEK</sequence>
<dbReference type="EMBL" id="NNSR01000026">
    <property type="protein sequence ID" value="PKD32427.1"/>
    <property type="molecule type" value="Genomic_DNA"/>
</dbReference>
<comment type="caution">
    <text evidence="1">The sequence shown here is derived from an EMBL/GenBank/DDBJ whole genome shotgun (WGS) entry which is preliminary data.</text>
</comment>
<dbReference type="RefSeq" id="WP_015523845.1">
    <property type="nucleotide sequence ID" value="NZ_CABMMZ010000026.1"/>
</dbReference>